<evidence type="ECO:0000256" key="1">
    <source>
        <dbReference type="SAM" id="MobiDB-lite"/>
    </source>
</evidence>
<organism evidence="2">
    <name type="scientific">Medicago truncatula</name>
    <name type="common">Barrel medic</name>
    <name type="synonym">Medicago tribuloides</name>
    <dbReference type="NCBI Taxonomy" id="3880"/>
    <lineage>
        <taxon>Eukaryota</taxon>
        <taxon>Viridiplantae</taxon>
        <taxon>Streptophyta</taxon>
        <taxon>Embryophyta</taxon>
        <taxon>Tracheophyta</taxon>
        <taxon>Spermatophyta</taxon>
        <taxon>Magnoliopsida</taxon>
        <taxon>eudicotyledons</taxon>
        <taxon>Gunneridae</taxon>
        <taxon>Pentapetalae</taxon>
        <taxon>rosids</taxon>
        <taxon>fabids</taxon>
        <taxon>Fabales</taxon>
        <taxon>Fabaceae</taxon>
        <taxon>Papilionoideae</taxon>
        <taxon>50 kb inversion clade</taxon>
        <taxon>NPAAA clade</taxon>
        <taxon>Hologalegina</taxon>
        <taxon>IRL clade</taxon>
        <taxon>Trifolieae</taxon>
        <taxon>Medicago</taxon>
    </lineage>
</organism>
<protein>
    <submittedName>
        <fullName evidence="2">IMP dehydrogenase/GMP reductase, putative</fullName>
    </submittedName>
</protein>
<dbReference type="AlphaFoldDB" id="A2Q6F9"/>
<sequence length="153" mass="17151">MGSRISHCLIVYSLMTYAGGRTKSTERSMILRRFSGWIMCGVRRMYCHLPDRVLKQYGYVQTVPRHLTDVVELPPPHIVQAFVDFRTHTLKAADWGEQAGEQTWRMAMCYDGPGGHEPSAVVSGHEPYEGADRADFDQEARPGAEKEAPLAGP</sequence>
<proteinExistence type="predicted"/>
<name>A2Q6F9_MEDTR</name>
<evidence type="ECO:0000313" key="2">
    <source>
        <dbReference type="EMBL" id="ABN09179.1"/>
    </source>
</evidence>
<reference evidence="2" key="2">
    <citation type="submission" date="2007-03" db="EMBL/GenBank/DDBJ databases">
        <authorList>
            <consortium name="The International Medicago Genome Annotation Group"/>
        </authorList>
    </citation>
    <scope>NUCLEOTIDE SEQUENCE</scope>
</reference>
<gene>
    <name evidence="2" type="ORF">MtrDRAFT_AC183371g18v1</name>
</gene>
<accession>A2Q6F9</accession>
<dbReference type="EMBL" id="AC183371">
    <property type="protein sequence ID" value="ABN09179.1"/>
    <property type="molecule type" value="Genomic_DNA"/>
</dbReference>
<feature type="compositionally biased region" description="Basic and acidic residues" evidence="1">
    <location>
        <begin position="126"/>
        <end position="153"/>
    </location>
</feature>
<reference evidence="2" key="1">
    <citation type="submission" date="2006-05" db="EMBL/GenBank/DDBJ databases">
        <authorList>
            <person name="Town C.D."/>
        </authorList>
    </citation>
    <scope>NUCLEOTIDE SEQUENCE</scope>
</reference>
<feature type="region of interest" description="Disordered" evidence="1">
    <location>
        <begin position="118"/>
        <end position="153"/>
    </location>
</feature>